<evidence type="ECO:0000313" key="3">
    <source>
        <dbReference type="Proteomes" id="UP000770661"/>
    </source>
</evidence>
<keyword evidence="3" id="KW-1185">Reference proteome</keyword>
<dbReference type="EMBL" id="JACEEZ010012513">
    <property type="protein sequence ID" value="KAG0720648.1"/>
    <property type="molecule type" value="Genomic_DNA"/>
</dbReference>
<dbReference type="Proteomes" id="UP000770661">
    <property type="component" value="Unassembled WGS sequence"/>
</dbReference>
<feature type="compositionally biased region" description="Pro residues" evidence="1">
    <location>
        <begin position="7"/>
        <end position="24"/>
    </location>
</feature>
<accession>A0A8J5CFY4</accession>
<sequence length="479" mass="51370">MPNNQQHPPPAPGPAPPAAPPQPPQVQVTTQGVGQLAAQESPAPAPVPAPLPSPAFQQPAGVGQQAPNPSEDSFGPALQWASFIFGRSDKFGDFRLPNIALGIFQGQWDNDAILRTAAAYGRIRVLAQRLTEEYSQTLMALGEVLMVDKIDPSKVLAQVAAQAAFIGDITAVFPITGKQFLTSAAREYPTAVAAGGALAAHAALLPADITTAPQAPLTPLAAMDFLQWLTPYITDAAKGTELLVWMLCSLSKQGTTSTAFETKVVDAISAEFGVTISIPPGVVKAIWHEYGGLINETNIKVIFDRWIGFLPPNALRTRLTMEQEAAGGKLTTFITIVRAMENHPRFNWTAITQLFPAEWTNFQTAIAAVGDNRFYGYKKDLGAVRSTQYKSLGYIAKELMVKVSGEASLNRHAGFTRSTAFKATIDKMVVNYLRVGRQLGIQHYIVPAGITAYQAYDDPVVGVVVNSPFTALFGANLAN</sequence>
<feature type="region of interest" description="Disordered" evidence="1">
    <location>
        <begin position="1"/>
        <end position="73"/>
    </location>
</feature>
<proteinExistence type="predicted"/>
<organism evidence="2 3">
    <name type="scientific">Chionoecetes opilio</name>
    <name type="common">Atlantic snow crab</name>
    <name type="synonym">Cancer opilio</name>
    <dbReference type="NCBI Taxonomy" id="41210"/>
    <lineage>
        <taxon>Eukaryota</taxon>
        <taxon>Metazoa</taxon>
        <taxon>Ecdysozoa</taxon>
        <taxon>Arthropoda</taxon>
        <taxon>Crustacea</taxon>
        <taxon>Multicrustacea</taxon>
        <taxon>Malacostraca</taxon>
        <taxon>Eumalacostraca</taxon>
        <taxon>Eucarida</taxon>
        <taxon>Decapoda</taxon>
        <taxon>Pleocyemata</taxon>
        <taxon>Brachyura</taxon>
        <taxon>Eubrachyura</taxon>
        <taxon>Majoidea</taxon>
        <taxon>Majidae</taxon>
        <taxon>Chionoecetes</taxon>
    </lineage>
</organism>
<gene>
    <name evidence="2" type="ORF">GWK47_048102</name>
</gene>
<dbReference type="AlphaFoldDB" id="A0A8J5CFY4"/>
<comment type="caution">
    <text evidence="2">The sequence shown here is derived from an EMBL/GenBank/DDBJ whole genome shotgun (WGS) entry which is preliminary data.</text>
</comment>
<feature type="compositionally biased region" description="Low complexity" evidence="1">
    <location>
        <begin position="25"/>
        <end position="42"/>
    </location>
</feature>
<reference evidence="2" key="1">
    <citation type="submission" date="2020-07" db="EMBL/GenBank/DDBJ databases">
        <title>The High-quality genome of the commercially important snow crab, Chionoecetes opilio.</title>
        <authorList>
            <person name="Jeong J.-H."/>
            <person name="Ryu S."/>
        </authorList>
    </citation>
    <scope>NUCLEOTIDE SEQUENCE</scope>
    <source>
        <strain evidence="2">MADBK_172401_WGS</strain>
        <tissue evidence="2">Digestive gland</tissue>
    </source>
</reference>
<evidence type="ECO:0000313" key="2">
    <source>
        <dbReference type="EMBL" id="KAG0720648.1"/>
    </source>
</evidence>
<feature type="compositionally biased region" description="Pro residues" evidence="1">
    <location>
        <begin position="43"/>
        <end position="53"/>
    </location>
</feature>
<dbReference type="OrthoDB" id="6772299at2759"/>
<evidence type="ECO:0000256" key="1">
    <source>
        <dbReference type="SAM" id="MobiDB-lite"/>
    </source>
</evidence>
<protein>
    <submittedName>
        <fullName evidence="2">Uncharacterized protein</fullName>
    </submittedName>
</protein>
<name>A0A8J5CFY4_CHIOP</name>